<comment type="caution">
    <text evidence="2">The sequence shown here is derived from an EMBL/GenBank/DDBJ whole genome shotgun (WGS) entry which is preliminary data.</text>
</comment>
<dbReference type="Pfam" id="PF13676">
    <property type="entry name" value="TIR_2"/>
    <property type="match status" value="1"/>
</dbReference>
<dbReference type="SUPFAM" id="SSF52200">
    <property type="entry name" value="Toll/Interleukin receptor TIR domain"/>
    <property type="match status" value="1"/>
</dbReference>
<accession>A0A818XNP0</accession>
<sequence>MFIITVFNTIVRISAIGESDFLISREPFQLMFEKLNEFIMHIPREKDYSPMCASDILDSIFQNLVKNDFAEICFKRLLFNETKSITGAFGRALISLAISNEQSEEKKKLILDTCETLYKWRMEAEQYLDLVFDGIHLSEVLKLLHRAFTNTYIIKYILGNENNEKPTPIQYFTQLFLSIYGVLLDPELDELEKRAVKYLLKILLQISSYPEYLKELIDNNQFCIIIESLANHPKRDDAKRIWCNIQQMISPNESKKEMSSMIYISYEYTNEEFVKELCKKITIPIWVDYENVELCDDMWEYLYPIITWATTVVTLISTAYGESMDKFQELSYIISANKLKDAKKALIVVTIEHNFNFKQSRMKDLLHDKIMIPYENNISYMTSKVSEQLVVSKKSMIKRLQCQHD</sequence>
<dbReference type="GO" id="GO:0007165">
    <property type="term" value="P:signal transduction"/>
    <property type="evidence" value="ECO:0007669"/>
    <property type="project" value="InterPro"/>
</dbReference>
<feature type="domain" description="TIR" evidence="1">
    <location>
        <begin position="262"/>
        <end position="354"/>
    </location>
</feature>
<name>A0A818XNP0_9BILA</name>
<gene>
    <name evidence="2" type="ORF">OXD698_LOCUS14775</name>
</gene>
<dbReference type="InterPro" id="IPR000157">
    <property type="entry name" value="TIR_dom"/>
</dbReference>
<protein>
    <recommendedName>
        <fullName evidence="1">TIR domain-containing protein</fullName>
    </recommendedName>
</protein>
<dbReference type="EMBL" id="CAJOAZ010000945">
    <property type="protein sequence ID" value="CAF3739259.1"/>
    <property type="molecule type" value="Genomic_DNA"/>
</dbReference>
<dbReference type="Gene3D" id="3.40.50.10140">
    <property type="entry name" value="Toll/interleukin-1 receptor homology (TIR) domain"/>
    <property type="match status" value="1"/>
</dbReference>
<evidence type="ECO:0000313" key="2">
    <source>
        <dbReference type="EMBL" id="CAF3739259.1"/>
    </source>
</evidence>
<reference evidence="2" key="1">
    <citation type="submission" date="2021-02" db="EMBL/GenBank/DDBJ databases">
        <authorList>
            <person name="Nowell W R."/>
        </authorList>
    </citation>
    <scope>NUCLEOTIDE SEQUENCE</scope>
</reference>
<dbReference type="Proteomes" id="UP000663844">
    <property type="component" value="Unassembled WGS sequence"/>
</dbReference>
<proteinExistence type="predicted"/>
<dbReference type="InterPro" id="IPR035897">
    <property type="entry name" value="Toll_tir_struct_dom_sf"/>
</dbReference>
<dbReference type="AlphaFoldDB" id="A0A818XNP0"/>
<organism evidence="2 3">
    <name type="scientific">Adineta steineri</name>
    <dbReference type="NCBI Taxonomy" id="433720"/>
    <lineage>
        <taxon>Eukaryota</taxon>
        <taxon>Metazoa</taxon>
        <taxon>Spiralia</taxon>
        <taxon>Gnathifera</taxon>
        <taxon>Rotifera</taxon>
        <taxon>Eurotatoria</taxon>
        <taxon>Bdelloidea</taxon>
        <taxon>Adinetida</taxon>
        <taxon>Adinetidae</taxon>
        <taxon>Adineta</taxon>
    </lineage>
</organism>
<evidence type="ECO:0000259" key="1">
    <source>
        <dbReference type="Pfam" id="PF13676"/>
    </source>
</evidence>
<evidence type="ECO:0000313" key="3">
    <source>
        <dbReference type="Proteomes" id="UP000663844"/>
    </source>
</evidence>